<dbReference type="Gene3D" id="1.20.5.1930">
    <property type="match status" value="1"/>
</dbReference>
<dbReference type="Proteomes" id="UP000245166">
    <property type="component" value="Unassembled WGS sequence"/>
</dbReference>
<gene>
    <name evidence="11" type="ORF">C8046_06705</name>
</gene>
<evidence type="ECO:0000256" key="1">
    <source>
        <dbReference type="ARBA" id="ARBA00000085"/>
    </source>
</evidence>
<dbReference type="GO" id="GO:0005524">
    <property type="term" value="F:ATP binding"/>
    <property type="evidence" value="ECO:0007669"/>
    <property type="project" value="UniProtKB-KW"/>
</dbReference>
<keyword evidence="9" id="KW-1133">Transmembrane helix</keyword>
<proteinExistence type="predicted"/>
<dbReference type="InterPro" id="IPR003594">
    <property type="entry name" value="HATPase_dom"/>
</dbReference>
<keyword evidence="4" id="KW-0808">Transferase</keyword>
<dbReference type="Gene3D" id="3.30.565.10">
    <property type="entry name" value="Histidine kinase-like ATPase, C-terminal domain"/>
    <property type="match status" value="1"/>
</dbReference>
<dbReference type="SMART" id="SM00387">
    <property type="entry name" value="HATPase_c"/>
    <property type="match status" value="1"/>
</dbReference>
<comment type="catalytic activity">
    <reaction evidence="1">
        <text>ATP + protein L-histidine = ADP + protein N-phospho-L-histidine.</text>
        <dbReference type="EC" id="2.7.13.3"/>
    </reaction>
</comment>
<evidence type="ECO:0000313" key="11">
    <source>
        <dbReference type="EMBL" id="PWD52419.1"/>
    </source>
</evidence>
<evidence type="ECO:0000256" key="3">
    <source>
        <dbReference type="ARBA" id="ARBA00022553"/>
    </source>
</evidence>
<feature type="transmembrane region" description="Helical" evidence="9">
    <location>
        <begin position="114"/>
        <end position="136"/>
    </location>
</feature>
<dbReference type="InterPro" id="IPR050482">
    <property type="entry name" value="Sensor_HK_TwoCompSys"/>
</dbReference>
<keyword evidence="3" id="KW-0597">Phosphoprotein</keyword>
<dbReference type="EMBL" id="PYHR01000002">
    <property type="protein sequence ID" value="PWD52419.1"/>
    <property type="molecule type" value="Genomic_DNA"/>
</dbReference>
<evidence type="ECO:0000256" key="2">
    <source>
        <dbReference type="ARBA" id="ARBA00012438"/>
    </source>
</evidence>
<dbReference type="AlphaFoldDB" id="A0A2U1ZZL3"/>
<evidence type="ECO:0000256" key="8">
    <source>
        <dbReference type="ARBA" id="ARBA00023012"/>
    </source>
</evidence>
<dbReference type="InterPro" id="IPR011712">
    <property type="entry name" value="Sig_transdc_His_kin_sub3_dim/P"/>
</dbReference>
<comment type="caution">
    <text evidence="11">The sequence shown here is derived from an EMBL/GenBank/DDBJ whole genome shotgun (WGS) entry which is preliminary data.</text>
</comment>
<evidence type="ECO:0000256" key="5">
    <source>
        <dbReference type="ARBA" id="ARBA00022741"/>
    </source>
</evidence>
<dbReference type="InterPro" id="IPR036890">
    <property type="entry name" value="HATPase_C_sf"/>
</dbReference>
<sequence>MTGTAPVWLSMVVIAALTIPLAWRRSHPSLVAGIAAVAFVVLGEARVPELTISNVAVFMALYTVGAWESDRRRATWVRGAIIGAMFVWLLTSFFRASTADLDLGGAGVGAMTPVAALMLQQVLVNVLYFAGAYWFGNHAWNAARQRAVGEARAVELQAERARLSRQAVTIERLRIARELHDAVAHHVSLMGVQAAAARALLTHDTDAARTQIEALEDSSRAAVAELYELLGTLRDDEAVDPDSAPGVAELPALVAESRTAGLRLDLQTVGHPRPLPPLVSLNLYRIAQESLTNVVKHAGPGARASVRLRYDVDTVELEVSDDGAGRPSRAPGAGLGLLGMQERVKTLAGTLVTQPRLGGGFVVRASVPLPFAAVTPGRSDTVPTPAVEAAR</sequence>
<dbReference type="Pfam" id="PF23539">
    <property type="entry name" value="DUF7134"/>
    <property type="match status" value="1"/>
</dbReference>
<feature type="transmembrane region" description="Helical" evidence="9">
    <location>
        <begin position="30"/>
        <end position="46"/>
    </location>
</feature>
<keyword evidence="9" id="KW-0472">Membrane</keyword>
<reference evidence="11 12" key="1">
    <citation type="submission" date="2018-03" db="EMBL/GenBank/DDBJ databases">
        <title>Genome assembly of novel Miniimonas species PCH200.</title>
        <authorList>
            <person name="Thakur V."/>
            <person name="Kumar V."/>
            <person name="Singh D."/>
        </authorList>
    </citation>
    <scope>NUCLEOTIDE SEQUENCE [LARGE SCALE GENOMIC DNA]</scope>
    <source>
        <strain evidence="11 12">PCH200</strain>
    </source>
</reference>
<dbReference type="PANTHER" id="PTHR24421:SF10">
    <property type="entry name" value="NITRATE_NITRITE SENSOR PROTEIN NARQ"/>
    <property type="match status" value="1"/>
</dbReference>
<dbReference type="CDD" id="cd16917">
    <property type="entry name" value="HATPase_UhpB-NarQ-NarX-like"/>
    <property type="match status" value="1"/>
</dbReference>
<keyword evidence="8" id="KW-0902">Two-component regulatory system</keyword>
<evidence type="ECO:0000256" key="9">
    <source>
        <dbReference type="SAM" id="Phobius"/>
    </source>
</evidence>
<dbReference type="OrthoDB" id="227596at2"/>
<keyword evidence="6 11" id="KW-0418">Kinase</keyword>
<dbReference type="GO" id="GO:0016020">
    <property type="term" value="C:membrane"/>
    <property type="evidence" value="ECO:0007669"/>
    <property type="project" value="InterPro"/>
</dbReference>
<evidence type="ECO:0000256" key="7">
    <source>
        <dbReference type="ARBA" id="ARBA00022840"/>
    </source>
</evidence>
<feature type="domain" description="Histidine kinase" evidence="10">
    <location>
        <begin position="283"/>
        <end position="371"/>
    </location>
</feature>
<dbReference type="PROSITE" id="PS50109">
    <property type="entry name" value="HIS_KIN"/>
    <property type="match status" value="1"/>
</dbReference>
<keyword evidence="12" id="KW-1185">Reference proteome</keyword>
<feature type="transmembrane region" description="Helical" evidence="9">
    <location>
        <begin position="76"/>
        <end position="94"/>
    </location>
</feature>
<protein>
    <recommendedName>
        <fullName evidence="2">histidine kinase</fullName>
        <ecNumber evidence="2">2.7.13.3</ecNumber>
    </recommendedName>
</protein>
<feature type="transmembrane region" description="Helical" evidence="9">
    <location>
        <begin position="6"/>
        <end position="23"/>
    </location>
</feature>
<dbReference type="InterPro" id="IPR055558">
    <property type="entry name" value="DUF7134"/>
</dbReference>
<dbReference type="PANTHER" id="PTHR24421">
    <property type="entry name" value="NITRATE/NITRITE SENSOR PROTEIN NARX-RELATED"/>
    <property type="match status" value="1"/>
</dbReference>
<keyword evidence="7" id="KW-0067">ATP-binding</keyword>
<dbReference type="Pfam" id="PF07730">
    <property type="entry name" value="HisKA_3"/>
    <property type="match status" value="1"/>
</dbReference>
<dbReference type="GO" id="GO:0046983">
    <property type="term" value="F:protein dimerization activity"/>
    <property type="evidence" value="ECO:0007669"/>
    <property type="project" value="InterPro"/>
</dbReference>
<dbReference type="InterPro" id="IPR005467">
    <property type="entry name" value="His_kinase_dom"/>
</dbReference>
<organism evidence="11 12">
    <name type="scientific">Serinibacter arcticus</name>
    <dbReference type="NCBI Taxonomy" id="1655435"/>
    <lineage>
        <taxon>Bacteria</taxon>
        <taxon>Bacillati</taxon>
        <taxon>Actinomycetota</taxon>
        <taxon>Actinomycetes</taxon>
        <taxon>Micrococcales</taxon>
        <taxon>Beutenbergiaceae</taxon>
        <taxon>Serinibacter</taxon>
    </lineage>
</organism>
<keyword evidence="5" id="KW-0547">Nucleotide-binding</keyword>
<dbReference type="Pfam" id="PF02518">
    <property type="entry name" value="HATPase_c"/>
    <property type="match status" value="1"/>
</dbReference>
<dbReference type="SUPFAM" id="SSF55874">
    <property type="entry name" value="ATPase domain of HSP90 chaperone/DNA topoisomerase II/histidine kinase"/>
    <property type="match status" value="1"/>
</dbReference>
<evidence type="ECO:0000259" key="10">
    <source>
        <dbReference type="PROSITE" id="PS50109"/>
    </source>
</evidence>
<name>A0A2U1ZZL3_9MICO</name>
<dbReference type="GO" id="GO:0000155">
    <property type="term" value="F:phosphorelay sensor kinase activity"/>
    <property type="evidence" value="ECO:0007669"/>
    <property type="project" value="InterPro"/>
</dbReference>
<dbReference type="EC" id="2.7.13.3" evidence="2"/>
<keyword evidence="9" id="KW-0812">Transmembrane</keyword>
<accession>A0A2U1ZZL3</accession>
<evidence type="ECO:0000256" key="4">
    <source>
        <dbReference type="ARBA" id="ARBA00022679"/>
    </source>
</evidence>
<feature type="transmembrane region" description="Helical" evidence="9">
    <location>
        <begin position="52"/>
        <end position="69"/>
    </location>
</feature>
<evidence type="ECO:0000313" key="12">
    <source>
        <dbReference type="Proteomes" id="UP000245166"/>
    </source>
</evidence>
<evidence type="ECO:0000256" key="6">
    <source>
        <dbReference type="ARBA" id="ARBA00022777"/>
    </source>
</evidence>